<evidence type="ECO:0000313" key="1">
    <source>
        <dbReference type="EMBL" id="OGL79817.1"/>
    </source>
</evidence>
<organism evidence="1 2">
    <name type="scientific">Candidatus Uhrbacteria bacterium RIFCSPHIGHO2_12_FULL_57_11</name>
    <dbReference type="NCBI Taxonomy" id="1802398"/>
    <lineage>
        <taxon>Bacteria</taxon>
        <taxon>Candidatus Uhriibacteriota</taxon>
    </lineage>
</organism>
<comment type="caution">
    <text evidence="1">The sequence shown here is derived from an EMBL/GenBank/DDBJ whole genome shotgun (WGS) entry which is preliminary data.</text>
</comment>
<dbReference type="EMBL" id="MGEG01000005">
    <property type="protein sequence ID" value="OGL79817.1"/>
    <property type="molecule type" value="Genomic_DNA"/>
</dbReference>
<gene>
    <name evidence="1" type="ORF">A3F28_00695</name>
</gene>
<accession>A0A1F7UQ52</accession>
<protein>
    <submittedName>
        <fullName evidence="1">Uncharacterized protein</fullName>
    </submittedName>
</protein>
<proteinExistence type="predicted"/>
<dbReference type="Proteomes" id="UP000176598">
    <property type="component" value="Unassembled WGS sequence"/>
</dbReference>
<reference evidence="1 2" key="1">
    <citation type="journal article" date="2016" name="Nat. Commun.">
        <title>Thousands of microbial genomes shed light on interconnected biogeochemical processes in an aquifer system.</title>
        <authorList>
            <person name="Anantharaman K."/>
            <person name="Brown C.T."/>
            <person name="Hug L.A."/>
            <person name="Sharon I."/>
            <person name="Castelle C.J."/>
            <person name="Probst A.J."/>
            <person name="Thomas B.C."/>
            <person name="Singh A."/>
            <person name="Wilkins M.J."/>
            <person name="Karaoz U."/>
            <person name="Brodie E.L."/>
            <person name="Williams K.H."/>
            <person name="Hubbard S.S."/>
            <person name="Banfield J.F."/>
        </authorList>
    </citation>
    <scope>NUCLEOTIDE SEQUENCE [LARGE SCALE GENOMIC DNA]</scope>
</reference>
<evidence type="ECO:0000313" key="2">
    <source>
        <dbReference type="Proteomes" id="UP000176598"/>
    </source>
</evidence>
<name>A0A1F7UQ52_9BACT</name>
<sequence length="70" mass="8305">MLEKHQSGFGEWDRLVEQEKLLLDEIVTNADRYTLEEYKTVLDQIKSVHQRREELGKQVNETFDEILKAA</sequence>
<dbReference type="AlphaFoldDB" id="A0A1F7UQ52"/>